<feature type="domain" description="CCHC-type" evidence="3">
    <location>
        <begin position="146"/>
        <end position="159"/>
    </location>
</feature>
<gene>
    <name evidence="4" type="ORF">GE061_002920</name>
</gene>
<accession>A0A8S9X216</accession>
<comment type="caution">
    <text evidence="4">The sequence shown here is derived from an EMBL/GenBank/DDBJ whole genome shotgun (WGS) entry which is preliminary data.</text>
</comment>
<dbReference type="InterPro" id="IPR001878">
    <property type="entry name" value="Znf_CCHC"/>
</dbReference>
<dbReference type="PROSITE" id="PS50158">
    <property type="entry name" value="ZF_CCHC"/>
    <property type="match status" value="2"/>
</dbReference>
<evidence type="ECO:0000256" key="2">
    <source>
        <dbReference type="SAM" id="MobiDB-lite"/>
    </source>
</evidence>
<organism evidence="4 5">
    <name type="scientific">Apolygus lucorum</name>
    <name type="common">Small green plant bug</name>
    <name type="synonym">Lygocoris lucorum</name>
    <dbReference type="NCBI Taxonomy" id="248454"/>
    <lineage>
        <taxon>Eukaryota</taxon>
        <taxon>Metazoa</taxon>
        <taxon>Ecdysozoa</taxon>
        <taxon>Arthropoda</taxon>
        <taxon>Hexapoda</taxon>
        <taxon>Insecta</taxon>
        <taxon>Pterygota</taxon>
        <taxon>Neoptera</taxon>
        <taxon>Paraneoptera</taxon>
        <taxon>Hemiptera</taxon>
        <taxon>Heteroptera</taxon>
        <taxon>Panheteroptera</taxon>
        <taxon>Cimicomorpha</taxon>
        <taxon>Miridae</taxon>
        <taxon>Mirini</taxon>
        <taxon>Apolygus</taxon>
    </lineage>
</organism>
<evidence type="ECO:0000259" key="3">
    <source>
        <dbReference type="PROSITE" id="PS50158"/>
    </source>
</evidence>
<keyword evidence="1" id="KW-0862">Zinc</keyword>
<feature type="compositionally biased region" description="Basic and acidic residues" evidence="2">
    <location>
        <begin position="238"/>
        <end position="247"/>
    </location>
</feature>
<dbReference type="GO" id="GO:0003676">
    <property type="term" value="F:nucleic acid binding"/>
    <property type="evidence" value="ECO:0007669"/>
    <property type="project" value="InterPro"/>
</dbReference>
<feature type="region of interest" description="Disordered" evidence="2">
    <location>
        <begin position="170"/>
        <end position="216"/>
    </location>
</feature>
<dbReference type="OrthoDB" id="427960at2759"/>
<protein>
    <recommendedName>
        <fullName evidence="3">CCHC-type domain-containing protein</fullName>
    </recommendedName>
</protein>
<reference evidence="4" key="1">
    <citation type="journal article" date="2021" name="Mol. Ecol. Resour.">
        <title>Apolygus lucorum genome provides insights into omnivorousness and mesophyll feeding.</title>
        <authorList>
            <person name="Liu Y."/>
            <person name="Liu H."/>
            <person name="Wang H."/>
            <person name="Huang T."/>
            <person name="Liu B."/>
            <person name="Yang B."/>
            <person name="Yin L."/>
            <person name="Li B."/>
            <person name="Zhang Y."/>
            <person name="Zhang S."/>
            <person name="Jiang F."/>
            <person name="Zhang X."/>
            <person name="Ren Y."/>
            <person name="Wang B."/>
            <person name="Wang S."/>
            <person name="Lu Y."/>
            <person name="Wu K."/>
            <person name="Fan W."/>
            <person name="Wang G."/>
        </authorList>
    </citation>
    <scope>NUCLEOTIDE SEQUENCE</scope>
    <source>
        <strain evidence="4">12Hb</strain>
    </source>
</reference>
<evidence type="ECO:0000256" key="1">
    <source>
        <dbReference type="PROSITE-ProRule" id="PRU00047"/>
    </source>
</evidence>
<proteinExistence type="predicted"/>
<evidence type="ECO:0000313" key="5">
    <source>
        <dbReference type="Proteomes" id="UP000466442"/>
    </source>
</evidence>
<feature type="domain" description="CCHC-type" evidence="3">
    <location>
        <begin position="115"/>
        <end position="130"/>
    </location>
</feature>
<feature type="compositionally biased region" description="Basic and acidic residues" evidence="2">
    <location>
        <begin position="175"/>
        <end position="216"/>
    </location>
</feature>
<dbReference type="AlphaFoldDB" id="A0A8S9X216"/>
<feature type="region of interest" description="Disordered" evidence="2">
    <location>
        <begin position="238"/>
        <end position="259"/>
    </location>
</feature>
<dbReference type="GO" id="GO:0008270">
    <property type="term" value="F:zinc ion binding"/>
    <property type="evidence" value="ECO:0007669"/>
    <property type="project" value="UniProtKB-KW"/>
</dbReference>
<dbReference type="Gene3D" id="4.10.60.10">
    <property type="entry name" value="Zinc finger, CCHC-type"/>
    <property type="match status" value="1"/>
</dbReference>
<keyword evidence="1" id="KW-0863">Zinc-finger</keyword>
<evidence type="ECO:0000313" key="4">
    <source>
        <dbReference type="EMBL" id="KAF6202524.1"/>
    </source>
</evidence>
<sequence length="379" mass="43706">MIGGGLPLGERKTRDVLSDVMEKIEGMVRLTIEQYLDAGKIALKLVDRLDDDDSSGTKQPTVKPCSIAAILAEGLSLALKIEVRSNELLIRECANKTISREIPRHWKYLRRHLVCWECGVDGHTRRGCPSRILETQRRVGIKSSLCWNCGKGGHKRKNCYSRRCNQRCGEEEPERNEKPENREAGNIKEDSITENKKSNTAESGRVDRDQHRTNDFRIEPQLINEKVEIEGVEDLKTGLEPREAEKKEHHRKVEKRRKEEESIEKDIAVQKYMSGDLIRNEEPQGRGLLSQMENNKGKQHKVIPVMSEPNIVERKPEILTDGWSWRFEDSEYGKNLKVKDPKLYKQILDRRKWYVDKDGKVVPKNSESSVGQNSWTRVS</sequence>
<keyword evidence="1" id="KW-0479">Metal-binding</keyword>
<dbReference type="Proteomes" id="UP000466442">
    <property type="component" value="Unassembled WGS sequence"/>
</dbReference>
<dbReference type="SMART" id="SM00343">
    <property type="entry name" value="ZnF_C2HC"/>
    <property type="match status" value="2"/>
</dbReference>
<name>A0A8S9X216_APOLU</name>
<keyword evidence="5" id="KW-1185">Reference proteome</keyword>
<dbReference type="SUPFAM" id="SSF57756">
    <property type="entry name" value="Retrovirus zinc finger-like domains"/>
    <property type="match status" value="1"/>
</dbReference>
<dbReference type="InterPro" id="IPR036875">
    <property type="entry name" value="Znf_CCHC_sf"/>
</dbReference>
<dbReference type="EMBL" id="WIXP02000011">
    <property type="protein sequence ID" value="KAF6202524.1"/>
    <property type="molecule type" value="Genomic_DNA"/>
</dbReference>